<evidence type="ECO:0000313" key="2">
    <source>
        <dbReference type="Proteomes" id="UP000017133"/>
    </source>
</evidence>
<proteinExistence type="predicted"/>
<name>U7QU17_PHOTE</name>
<evidence type="ECO:0000313" key="1">
    <source>
        <dbReference type="EMBL" id="ERT10590.1"/>
    </source>
</evidence>
<dbReference type="AlphaFoldDB" id="U7QU17"/>
<keyword evidence="2" id="KW-1185">Reference proteome</keyword>
<reference evidence="1 2" key="1">
    <citation type="submission" date="2013-10" db="EMBL/GenBank/DDBJ databases">
        <title>Whole Genome Shotgun Sequence of Photorhabdus temperata J3.</title>
        <authorList>
            <person name="Park G.-S."/>
            <person name="Hong S.-J."/>
            <person name="Shin J.-H."/>
        </authorList>
    </citation>
    <scope>NUCLEOTIDE SEQUENCE [LARGE SCALE GENOMIC DNA]</scope>
    <source>
        <strain evidence="1 2">J3</strain>
    </source>
</reference>
<dbReference type="EMBL" id="AXDT01000296">
    <property type="protein sequence ID" value="ERT10590.1"/>
    <property type="molecule type" value="Genomic_DNA"/>
</dbReference>
<sequence>MELEKLLNEIRDVKNDIERIEHVIYLKADGLCISVINEPRFNAPADNKFLIDALNSKKIELTKRLNELNEAKQISEKIIAGLIV</sequence>
<dbReference type="PATRIC" id="fig|1389415.4.peg.4789"/>
<protein>
    <submittedName>
        <fullName evidence="1">Uncharacterized protein</fullName>
    </submittedName>
</protein>
<dbReference type="Proteomes" id="UP000017133">
    <property type="component" value="Unassembled WGS sequence"/>
</dbReference>
<organism evidence="1 2">
    <name type="scientific">Photorhabdus temperata J3</name>
    <dbReference type="NCBI Taxonomy" id="1389415"/>
    <lineage>
        <taxon>Bacteria</taxon>
        <taxon>Pseudomonadati</taxon>
        <taxon>Pseudomonadota</taxon>
        <taxon>Gammaproteobacteria</taxon>
        <taxon>Enterobacterales</taxon>
        <taxon>Morganellaceae</taxon>
        <taxon>Photorhabdus</taxon>
    </lineage>
</organism>
<comment type="caution">
    <text evidence="1">The sequence shown here is derived from an EMBL/GenBank/DDBJ whole genome shotgun (WGS) entry which is preliminary data.</text>
</comment>
<dbReference type="RefSeq" id="WP_023046389.1">
    <property type="nucleotide sequence ID" value="NZ_AXDT01000296.1"/>
</dbReference>
<gene>
    <name evidence="1" type="ORF">O185_24010</name>
</gene>
<accession>U7QU17</accession>